<organism evidence="1 2">
    <name type="scientific">Eretmocerus hayati</name>
    <dbReference type="NCBI Taxonomy" id="131215"/>
    <lineage>
        <taxon>Eukaryota</taxon>
        <taxon>Metazoa</taxon>
        <taxon>Ecdysozoa</taxon>
        <taxon>Arthropoda</taxon>
        <taxon>Hexapoda</taxon>
        <taxon>Insecta</taxon>
        <taxon>Pterygota</taxon>
        <taxon>Neoptera</taxon>
        <taxon>Endopterygota</taxon>
        <taxon>Hymenoptera</taxon>
        <taxon>Apocrita</taxon>
        <taxon>Proctotrupomorpha</taxon>
        <taxon>Chalcidoidea</taxon>
        <taxon>Aphelinidae</taxon>
        <taxon>Aphelininae</taxon>
        <taxon>Eretmocerus</taxon>
    </lineage>
</organism>
<evidence type="ECO:0000313" key="1">
    <source>
        <dbReference type="EMBL" id="KAJ8668761.1"/>
    </source>
</evidence>
<comment type="caution">
    <text evidence="1">The sequence shown here is derived from an EMBL/GenBank/DDBJ whole genome shotgun (WGS) entry which is preliminary data.</text>
</comment>
<gene>
    <name evidence="1" type="ORF">QAD02_000020</name>
</gene>
<name>A0ACC2NCW4_9HYME</name>
<reference evidence="1" key="1">
    <citation type="submission" date="2023-04" db="EMBL/GenBank/DDBJ databases">
        <title>A chromosome-level genome assembly of the parasitoid wasp Eretmocerus hayati.</title>
        <authorList>
            <person name="Zhong Y."/>
            <person name="Liu S."/>
            <person name="Liu Y."/>
        </authorList>
    </citation>
    <scope>NUCLEOTIDE SEQUENCE</scope>
    <source>
        <strain evidence="1">ZJU_SS_LIU_2023</strain>
    </source>
</reference>
<keyword evidence="2" id="KW-1185">Reference proteome</keyword>
<protein>
    <submittedName>
        <fullName evidence="1">Uncharacterized protein</fullName>
    </submittedName>
</protein>
<accession>A0ACC2NCW4</accession>
<proteinExistence type="predicted"/>
<evidence type="ECO:0000313" key="2">
    <source>
        <dbReference type="Proteomes" id="UP001239111"/>
    </source>
</evidence>
<sequence>MLTDGLRTASSKLGRVLALLKKCSQMVHGLPHHSWTGFRPCSRNAHKWFTDYLIKVGQGSGPAQGMLTNGLRTASSKMGRVLALLKECSQMVYGLPHQKWAGFWPCSRNTGRWLTDCLIIVEQGSGPAQGILADGLRTASS</sequence>
<dbReference type="Proteomes" id="UP001239111">
    <property type="component" value="Chromosome 3"/>
</dbReference>
<dbReference type="EMBL" id="CM056743">
    <property type="protein sequence ID" value="KAJ8668761.1"/>
    <property type="molecule type" value="Genomic_DNA"/>
</dbReference>